<dbReference type="AlphaFoldDB" id="A0A835T1Z8"/>
<keyword evidence="2" id="KW-0812">Transmembrane</keyword>
<dbReference type="InterPro" id="IPR052994">
    <property type="entry name" value="Tiny_macrocysts_regulators"/>
</dbReference>
<dbReference type="Proteomes" id="UP000613740">
    <property type="component" value="Unassembled WGS sequence"/>
</dbReference>
<feature type="transmembrane region" description="Helical" evidence="2">
    <location>
        <begin position="83"/>
        <end position="104"/>
    </location>
</feature>
<evidence type="ECO:0000313" key="3">
    <source>
        <dbReference type="EMBL" id="KAG2434418.1"/>
    </source>
</evidence>
<proteinExistence type="predicted"/>
<evidence type="ECO:0000256" key="2">
    <source>
        <dbReference type="SAM" id="Phobius"/>
    </source>
</evidence>
<dbReference type="EMBL" id="JAEHOD010000057">
    <property type="protein sequence ID" value="KAG2434418.1"/>
    <property type="molecule type" value="Genomic_DNA"/>
</dbReference>
<dbReference type="OrthoDB" id="10470648at2759"/>
<feature type="compositionally biased region" description="Low complexity" evidence="1">
    <location>
        <begin position="14"/>
        <end position="28"/>
    </location>
</feature>
<evidence type="ECO:0000313" key="4">
    <source>
        <dbReference type="Proteomes" id="UP000613740"/>
    </source>
</evidence>
<feature type="compositionally biased region" description="Basic and acidic residues" evidence="1">
    <location>
        <begin position="29"/>
        <end position="43"/>
    </location>
</feature>
<dbReference type="PANTHER" id="PTHR31600:SF2">
    <property type="entry name" value="GAMETE ENRICHED GENE 10 PROTEIN-RELATED"/>
    <property type="match status" value="1"/>
</dbReference>
<reference evidence="3" key="1">
    <citation type="journal article" date="2020" name="bioRxiv">
        <title>Comparative genomics of Chlamydomonas.</title>
        <authorList>
            <person name="Craig R.J."/>
            <person name="Hasan A.R."/>
            <person name="Ness R.W."/>
            <person name="Keightley P.D."/>
        </authorList>
    </citation>
    <scope>NUCLEOTIDE SEQUENCE</scope>
    <source>
        <strain evidence="3">CCAP 11/173</strain>
    </source>
</reference>
<accession>A0A835T1Z8</accession>
<feature type="region of interest" description="Disordered" evidence="1">
    <location>
        <begin position="1"/>
        <end position="48"/>
    </location>
</feature>
<sequence length="115" mass="12486">MAPRDDDGAGSQRSGASGTDGTSSQGSSRKSDLKALRREKQGNEEEQDLLEQKKSFIEGVYSCMYTLVRQSALSSWKSAVLKILLEGLMAFIVVFNPSMAAWVINTKNSAPATRP</sequence>
<dbReference type="PANTHER" id="PTHR31600">
    <property type="entry name" value="TINY MACROCYSTS PROTEIN B-RELATED"/>
    <property type="match status" value="1"/>
</dbReference>
<keyword evidence="4" id="KW-1185">Reference proteome</keyword>
<comment type="caution">
    <text evidence="3">The sequence shown here is derived from an EMBL/GenBank/DDBJ whole genome shotgun (WGS) entry which is preliminary data.</text>
</comment>
<protein>
    <submittedName>
        <fullName evidence="3">Uncharacterized protein</fullName>
    </submittedName>
</protein>
<keyword evidence="2" id="KW-1133">Transmembrane helix</keyword>
<organism evidence="3 4">
    <name type="scientific">Chlamydomonas schloesseri</name>
    <dbReference type="NCBI Taxonomy" id="2026947"/>
    <lineage>
        <taxon>Eukaryota</taxon>
        <taxon>Viridiplantae</taxon>
        <taxon>Chlorophyta</taxon>
        <taxon>core chlorophytes</taxon>
        <taxon>Chlorophyceae</taxon>
        <taxon>CS clade</taxon>
        <taxon>Chlamydomonadales</taxon>
        <taxon>Chlamydomonadaceae</taxon>
        <taxon>Chlamydomonas</taxon>
    </lineage>
</organism>
<name>A0A835T1Z8_9CHLO</name>
<evidence type="ECO:0000256" key="1">
    <source>
        <dbReference type="SAM" id="MobiDB-lite"/>
    </source>
</evidence>
<keyword evidence="2" id="KW-0472">Membrane</keyword>
<gene>
    <name evidence="3" type="ORF">HYH02_012248</name>
</gene>